<accession>A0ABS6LUY7</accession>
<keyword evidence="4" id="KW-0067">ATP-binding</keyword>
<feature type="non-terminal residue" evidence="6">
    <location>
        <position position="1"/>
    </location>
</feature>
<dbReference type="CDD" id="cd01173">
    <property type="entry name" value="pyridoxal_pyridoxamine_kinase"/>
    <property type="match status" value="1"/>
</dbReference>
<sequence>ISLAENTDDLLVGKTLLHGDVLTLQMKTLLTSGCTNRRGAGQFLADPMNSDSSSLALPDVISIQSQVIRGCVGNSIAQPALTRYGHDVLAVPTCILSHTPDGQNIYGGELPDSWFAGFLSDISDRGLDGGLRAVVTGFLGTPAKAAVLKQWLTRCITRHPDLLVVMDPVLGDKDTGYYVDPALTEWYRAQLTPLATGLTPNLFELECLSGRALQSRDEVVSAARSLLQGRTQWVTVTSADDCGDNVTVSVLVVTRCGFSQIRHDFYTGAPKGTGDLFTAELTAALLRGAPACSSLLCLMEDEG</sequence>
<evidence type="ECO:0000313" key="7">
    <source>
        <dbReference type="Proteomes" id="UP000734343"/>
    </source>
</evidence>
<organism evidence="6 7">
    <name type="scientific">Rahnella bonaserana</name>
    <dbReference type="NCBI Taxonomy" id="2816248"/>
    <lineage>
        <taxon>Bacteria</taxon>
        <taxon>Pseudomonadati</taxon>
        <taxon>Pseudomonadota</taxon>
        <taxon>Gammaproteobacteria</taxon>
        <taxon>Enterobacterales</taxon>
        <taxon>Yersiniaceae</taxon>
        <taxon>Rahnella</taxon>
    </lineage>
</organism>
<evidence type="ECO:0000256" key="1">
    <source>
        <dbReference type="ARBA" id="ARBA00022679"/>
    </source>
</evidence>
<feature type="domain" description="Pyridoxamine kinase/Phosphomethylpyrimidine kinase" evidence="5">
    <location>
        <begin position="128"/>
        <end position="290"/>
    </location>
</feature>
<dbReference type="InterPro" id="IPR013749">
    <property type="entry name" value="PM/HMP-P_kinase-1"/>
</dbReference>
<protein>
    <submittedName>
        <fullName evidence="6">Bifunctional hydroxymethylpyrimidine kinase/phosphomethylpyrimidine kinase</fullName>
    </submittedName>
</protein>
<dbReference type="RefSeq" id="WP_217173274.1">
    <property type="nucleotide sequence ID" value="NZ_JAFMOW010000062.1"/>
</dbReference>
<evidence type="ECO:0000256" key="4">
    <source>
        <dbReference type="ARBA" id="ARBA00022840"/>
    </source>
</evidence>
<name>A0ABS6LUY7_9GAMM</name>
<keyword evidence="3 6" id="KW-0418">Kinase</keyword>
<dbReference type="InterPro" id="IPR004625">
    <property type="entry name" value="PyrdxlKinase"/>
</dbReference>
<evidence type="ECO:0000313" key="6">
    <source>
        <dbReference type="EMBL" id="MBU9855911.1"/>
    </source>
</evidence>
<reference evidence="6 7" key="1">
    <citation type="submission" date="2021-03" db="EMBL/GenBank/DDBJ databases">
        <title>Five novel Rahnella species.</title>
        <authorList>
            <person name="Brady C."/>
            <person name="Asselin J."/>
            <person name="Beer S."/>
            <person name="Bruberg M.B."/>
            <person name="Crampton B."/>
            <person name="Venter S."/>
            <person name="Arnold D."/>
            <person name="Denman S."/>
        </authorList>
    </citation>
    <scope>NUCLEOTIDE SEQUENCE [LARGE SCALE GENOMIC DNA]</scope>
    <source>
        <strain evidence="6 7">H11b</strain>
    </source>
</reference>
<proteinExistence type="predicted"/>
<dbReference type="PANTHER" id="PTHR10534:SF15">
    <property type="entry name" value="PYRIDOXINE_PYRIDOXAL_PYRIDOXAMINE KINASE"/>
    <property type="match status" value="1"/>
</dbReference>
<evidence type="ECO:0000256" key="3">
    <source>
        <dbReference type="ARBA" id="ARBA00022777"/>
    </source>
</evidence>
<keyword evidence="1" id="KW-0808">Transferase</keyword>
<keyword evidence="7" id="KW-1185">Reference proteome</keyword>
<dbReference type="EMBL" id="JAFMOW010000062">
    <property type="protein sequence ID" value="MBU9855911.1"/>
    <property type="molecule type" value="Genomic_DNA"/>
</dbReference>
<keyword evidence="2" id="KW-0547">Nucleotide-binding</keyword>
<dbReference type="Proteomes" id="UP000734343">
    <property type="component" value="Unassembled WGS sequence"/>
</dbReference>
<dbReference type="GO" id="GO:0016301">
    <property type="term" value="F:kinase activity"/>
    <property type="evidence" value="ECO:0007669"/>
    <property type="project" value="UniProtKB-KW"/>
</dbReference>
<dbReference type="PANTHER" id="PTHR10534">
    <property type="entry name" value="PYRIDOXAL KINASE"/>
    <property type="match status" value="1"/>
</dbReference>
<comment type="caution">
    <text evidence="6">The sequence shown here is derived from an EMBL/GenBank/DDBJ whole genome shotgun (WGS) entry which is preliminary data.</text>
</comment>
<evidence type="ECO:0000256" key="2">
    <source>
        <dbReference type="ARBA" id="ARBA00022741"/>
    </source>
</evidence>
<dbReference type="Pfam" id="PF08543">
    <property type="entry name" value="Phos_pyr_kin"/>
    <property type="match status" value="1"/>
</dbReference>
<evidence type="ECO:0000259" key="5">
    <source>
        <dbReference type="Pfam" id="PF08543"/>
    </source>
</evidence>
<gene>
    <name evidence="6" type="ORF">J1778_11550</name>
</gene>